<dbReference type="SUPFAM" id="SSF51621">
    <property type="entry name" value="Phosphoenolpyruvate/pyruvate domain"/>
    <property type="match status" value="1"/>
</dbReference>
<dbReference type="GO" id="GO:0047777">
    <property type="term" value="F:(S)-citramalyl-CoA lyase activity"/>
    <property type="evidence" value="ECO:0007669"/>
    <property type="project" value="UniProtKB-EC"/>
</dbReference>
<evidence type="ECO:0000259" key="25">
    <source>
        <dbReference type="Pfam" id="PF03328"/>
    </source>
</evidence>
<protein>
    <recommendedName>
        <fullName evidence="20">Citramalyl-CoA lyase, mitochondrial</fullName>
        <ecNumber evidence="4">2.3.3.9</ecNumber>
        <ecNumber evidence="18">3.1.2.30</ecNumber>
        <ecNumber evidence="19">4.1.3.25</ecNumber>
    </recommendedName>
    <alternativeName>
        <fullName evidence="22">(3S)-malyl-CoA thioesterase</fullName>
    </alternativeName>
    <alternativeName>
        <fullName evidence="23">Beta-methylmalate synthase</fullName>
    </alternativeName>
    <alternativeName>
        <fullName evidence="21">Malate synthase</fullName>
    </alternativeName>
</protein>
<keyword evidence="7" id="KW-0378">Hydrolase</keyword>
<dbReference type="Proteomes" id="UP000218231">
    <property type="component" value="Unassembled WGS sequence"/>
</dbReference>
<evidence type="ECO:0000256" key="2">
    <source>
        <dbReference type="ARBA" id="ARBA00004173"/>
    </source>
</evidence>
<evidence type="ECO:0000256" key="17">
    <source>
        <dbReference type="ARBA" id="ARBA00061542"/>
    </source>
</evidence>
<evidence type="ECO:0000256" key="6">
    <source>
        <dbReference type="ARBA" id="ARBA00022723"/>
    </source>
</evidence>
<evidence type="ECO:0000256" key="14">
    <source>
        <dbReference type="ARBA" id="ARBA00051623"/>
    </source>
</evidence>
<evidence type="ECO:0000256" key="12">
    <source>
        <dbReference type="ARBA" id="ARBA00023239"/>
    </source>
</evidence>
<evidence type="ECO:0000313" key="27">
    <source>
        <dbReference type="Proteomes" id="UP000218231"/>
    </source>
</evidence>
<feature type="compositionally biased region" description="Polar residues" evidence="24">
    <location>
        <begin position="298"/>
        <end position="307"/>
    </location>
</feature>
<comment type="catalytic activity">
    <reaction evidence="14">
        <text>propanoyl-CoA + glyoxylate + H2O = 3-methylmalate + CoA + H(+)</text>
        <dbReference type="Rhea" id="RHEA:47628"/>
        <dbReference type="ChEBI" id="CHEBI:15377"/>
        <dbReference type="ChEBI" id="CHEBI:15378"/>
        <dbReference type="ChEBI" id="CHEBI:36655"/>
        <dbReference type="ChEBI" id="CHEBI:57287"/>
        <dbReference type="ChEBI" id="CHEBI:57392"/>
        <dbReference type="ChEBI" id="CHEBI:87810"/>
    </reaction>
</comment>
<dbReference type="EC" id="2.3.3.9" evidence="4"/>
<proteinExistence type="inferred from homology"/>
<evidence type="ECO:0000256" key="21">
    <source>
        <dbReference type="ARBA" id="ARBA00076231"/>
    </source>
</evidence>
<comment type="subcellular location">
    <subcellularLocation>
        <location evidence="2">Mitochondrion</location>
    </subcellularLocation>
</comment>
<comment type="catalytic activity">
    <reaction evidence="15">
        <text>(3S)-citramalyl-CoA = pyruvate + acetyl-CoA</text>
        <dbReference type="Rhea" id="RHEA:22612"/>
        <dbReference type="ChEBI" id="CHEBI:15361"/>
        <dbReference type="ChEBI" id="CHEBI:57288"/>
        <dbReference type="ChEBI" id="CHEBI:58668"/>
        <dbReference type="EC" id="4.1.3.25"/>
    </reaction>
</comment>
<dbReference type="GO" id="GO:0016787">
    <property type="term" value="F:hydrolase activity"/>
    <property type="evidence" value="ECO:0007669"/>
    <property type="project" value="UniProtKB-KW"/>
</dbReference>
<feature type="compositionally biased region" description="Basic and acidic residues" evidence="24">
    <location>
        <begin position="419"/>
        <end position="443"/>
    </location>
</feature>
<dbReference type="STRING" id="2018661.A0A2A2JRX7"/>
<dbReference type="GO" id="GO:0046872">
    <property type="term" value="F:metal ion binding"/>
    <property type="evidence" value="ECO:0007669"/>
    <property type="project" value="UniProtKB-KW"/>
</dbReference>
<evidence type="ECO:0000256" key="5">
    <source>
        <dbReference type="ARBA" id="ARBA00022679"/>
    </source>
</evidence>
<comment type="similarity">
    <text evidence="17">Belongs to the HpcH/HpaI aldolase family. Citrate lyase beta subunit-like subfamily.</text>
</comment>
<evidence type="ECO:0000256" key="16">
    <source>
        <dbReference type="ARBA" id="ARBA00055540"/>
    </source>
</evidence>
<evidence type="ECO:0000256" key="20">
    <source>
        <dbReference type="ARBA" id="ARBA00072098"/>
    </source>
</evidence>
<evidence type="ECO:0000256" key="3">
    <source>
        <dbReference type="ARBA" id="ARBA00011233"/>
    </source>
</evidence>
<keyword evidence="10" id="KW-0007">Acetylation</keyword>
<feature type="compositionally biased region" description="Basic and acidic residues" evidence="24">
    <location>
        <begin position="361"/>
        <end position="395"/>
    </location>
</feature>
<dbReference type="InterPro" id="IPR005000">
    <property type="entry name" value="Aldolase/citrate-lyase_domain"/>
</dbReference>
<comment type="subunit">
    <text evidence="3">Homotrimer.</text>
</comment>
<dbReference type="EC" id="4.1.3.25" evidence="19"/>
<dbReference type="InterPro" id="IPR040442">
    <property type="entry name" value="Pyrv_kinase-like_dom_sf"/>
</dbReference>
<dbReference type="PANTHER" id="PTHR11105">
    <property type="entry name" value="CITRATE LYASE SUBUNIT BETA-RELATED"/>
    <property type="match status" value="1"/>
</dbReference>
<dbReference type="AlphaFoldDB" id="A0A2A2JRX7"/>
<evidence type="ECO:0000256" key="15">
    <source>
        <dbReference type="ARBA" id="ARBA00051672"/>
    </source>
</evidence>
<dbReference type="GO" id="GO:0005739">
    <property type="term" value="C:mitochondrion"/>
    <property type="evidence" value="ECO:0007669"/>
    <property type="project" value="UniProtKB-SubCell"/>
</dbReference>
<evidence type="ECO:0000256" key="4">
    <source>
        <dbReference type="ARBA" id="ARBA00012636"/>
    </source>
</evidence>
<reference evidence="26 27" key="1">
    <citation type="journal article" date="2017" name="Curr. Biol.">
        <title>Genome architecture and evolution of a unichromosomal asexual nematode.</title>
        <authorList>
            <person name="Fradin H."/>
            <person name="Zegar C."/>
            <person name="Gutwein M."/>
            <person name="Lucas J."/>
            <person name="Kovtun M."/>
            <person name="Corcoran D."/>
            <person name="Baugh L.R."/>
            <person name="Kiontke K."/>
            <person name="Gunsalus K."/>
            <person name="Fitch D.H."/>
            <person name="Piano F."/>
        </authorList>
    </citation>
    <scope>NUCLEOTIDE SEQUENCE [LARGE SCALE GENOMIC DNA]</scope>
    <source>
        <strain evidence="26">PF1309</strain>
    </source>
</reference>
<feature type="compositionally biased region" description="Low complexity" evidence="24">
    <location>
        <begin position="270"/>
        <end position="281"/>
    </location>
</feature>
<evidence type="ECO:0000256" key="23">
    <source>
        <dbReference type="ARBA" id="ARBA00083020"/>
    </source>
</evidence>
<dbReference type="PANTHER" id="PTHR11105:SF0">
    <property type="entry name" value="CITRAMALYL-COA LYASE, MITOCHONDRIAL"/>
    <property type="match status" value="1"/>
</dbReference>
<gene>
    <name evidence="26" type="ORF">WR25_07018</name>
</gene>
<evidence type="ECO:0000256" key="7">
    <source>
        <dbReference type="ARBA" id="ARBA00022801"/>
    </source>
</evidence>
<keyword evidence="6" id="KW-0479">Metal-binding</keyword>
<name>A0A2A2JRX7_9BILA</name>
<dbReference type="OrthoDB" id="1773at2759"/>
<dbReference type="EC" id="3.1.2.30" evidence="18"/>
<evidence type="ECO:0000256" key="1">
    <source>
        <dbReference type="ARBA" id="ARBA00001946"/>
    </source>
</evidence>
<dbReference type="Gene3D" id="3.30.900.10">
    <property type="entry name" value="HORMA domain"/>
    <property type="match status" value="1"/>
</dbReference>
<accession>A0A2A2JRX7</accession>
<evidence type="ECO:0000256" key="10">
    <source>
        <dbReference type="ARBA" id="ARBA00022990"/>
    </source>
</evidence>
<evidence type="ECO:0000256" key="8">
    <source>
        <dbReference type="ARBA" id="ARBA00022842"/>
    </source>
</evidence>
<feature type="region of interest" description="Disordered" evidence="24">
    <location>
        <begin position="1"/>
        <end position="21"/>
    </location>
</feature>
<organism evidence="26 27">
    <name type="scientific">Diploscapter pachys</name>
    <dbReference type="NCBI Taxonomy" id="2018661"/>
    <lineage>
        <taxon>Eukaryota</taxon>
        <taxon>Metazoa</taxon>
        <taxon>Ecdysozoa</taxon>
        <taxon>Nematoda</taxon>
        <taxon>Chromadorea</taxon>
        <taxon>Rhabditida</taxon>
        <taxon>Rhabditina</taxon>
        <taxon>Rhabditomorpha</taxon>
        <taxon>Rhabditoidea</taxon>
        <taxon>Rhabditidae</taxon>
        <taxon>Diploscapter</taxon>
    </lineage>
</organism>
<evidence type="ECO:0000256" key="19">
    <source>
        <dbReference type="ARBA" id="ARBA00066840"/>
    </source>
</evidence>
<dbReference type="Pfam" id="PF03328">
    <property type="entry name" value="HpcH_HpaI"/>
    <property type="match status" value="1"/>
</dbReference>
<evidence type="ECO:0000256" key="11">
    <source>
        <dbReference type="ARBA" id="ARBA00023128"/>
    </source>
</evidence>
<keyword evidence="27" id="KW-1185">Reference proteome</keyword>
<dbReference type="InterPro" id="IPR040186">
    <property type="entry name" value="Citramalyl-CoA_lyase"/>
</dbReference>
<keyword evidence="5" id="KW-0808">Transferase</keyword>
<evidence type="ECO:0000256" key="13">
    <source>
        <dbReference type="ARBA" id="ARBA00047918"/>
    </source>
</evidence>
<comment type="caution">
    <text evidence="26">The sequence shown here is derived from an EMBL/GenBank/DDBJ whole genome shotgun (WGS) entry which is preliminary data.</text>
</comment>
<keyword evidence="11" id="KW-0496">Mitochondrion</keyword>
<evidence type="ECO:0000256" key="22">
    <source>
        <dbReference type="ARBA" id="ARBA00076788"/>
    </source>
</evidence>
<keyword evidence="12" id="KW-0456">Lyase</keyword>
<evidence type="ECO:0000256" key="9">
    <source>
        <dbReference type="ARBA" id="ARBA00022946"/>
    </source>
</evidence>
<evidence type="ECO:0000313" key="26">
    <source>
        <dbReference type="EMBL" id="PAV64430.1"/>
    </source>
</evidence>
<keyword evidence="8" id="KW-0460">Magnesium</keyword>
<feature type="domain" description="HpcH/HpaI aldolase/citrate lyase" evidence="25">
    <location>
        <begin position="563"/>
        <end position="798"/>
    </location>
</feature>
<dbReference type="InterPro" id="IPR015813">
    <property type="entry name" value="Pyrv/PenolPyrv_kinase-like_dom"/>
</dbReference>
<keyword evidence="9" id="KW-0809">Transit peptide</keyword>
<dbReference type="GO" id="GO:0004474">
    <property type="term" value="F:malate synthase activity"/>
    <property type="evidence" value="ECO:0007669"/>
    <property type="project" value="UniProtKB-EC"/>
</dbReference>
<dbReference type="FunFam" id="3.20.20.60:FF:000014">
    <property type="entry name" value="Citrate lyase subunit beta-like protein"/>
    <property type="match status" value="1"/>
</dbReference>
<feature type="compositionally biased region" description="Low complexity" evidence="24">
    <location>
        <begin position="1"/>
        <end position="18"/>
    </location>
</feature>
<evidence type="ECO:0000256" key="24">
    <source>
        <dbReference type="SAM" id="MobiDB-lite"/>
    </source>
</evidence>
<sequence>MIRVSSSSTSVAGSYPSSPTSDVVATSFASSDQHQARRKATGNFSRYFCRRLIQILVQSRTNEKYAHQCEGKPTQDWFNLKLDELGEISAQIKRSITAFPPDAPSISVDFLLYTADGDILPMENWTFTIMTDEAFDQKNWTDEQDSQLYHQIGNILKSAFCASRMTPMHRYYIKKQGPDTYVILYRLNMGPSTIDLGAEAKQITLGVLPTILGSFQLTLSYRTRMEIDRTLQASNALESFHEISSGSPATPDSHGISDSPLSCDAISHFSASPSSQPTASPMVSPPDREIPQFKAQRSRSTSLTSDPESGGASSAPERGDQVPIGNPHRRFSHSQTVPANMPFAGLLNLSYTGTLYPVKEEAKDDKSNHEKSVTSENESKKEEVLLKAREIDHCESTSSQRTIRAKSIEDNDEEEVDETMERTVRAEDELANESDDKTQKDHLSDEEDSFVKIPTFGSSGGESESGADPAHIGEVISQFKAAQEIESFSFEDLSSLEAQLEEFSQNQSRFDRFVSEIREKDYCSLQMRSAIAVDGFRKLTAMSRAAVSQFAGVRDLVKYVPRRALLYVPGSNQKMLDKVPNIKADCVVLELEDGVAMTSKHLARQQVVKSIDRLMTNRHDLKCFELGIRVNSVSSGLIEEDVTELSKAEHLPNAFMVPKVDSSEELAAVFDVFRRHYGAKRVMDTNTRLVIWIESARGLLDMPRILASALNLHKNSGFFKLDAVVFGSDDYCSDIGAQRSADGNELVWARQRFVACCKAFQLQAIDAVFIDLKDMGGLKKYSEEGHRWGFTGKQVIHPSQVEIVQSAFMPTAEKVEWATELVHAFSQHESQGKGAFQFRGQMIDRPLLLQALNIVQMVERVGQQS</sequence>
<comment type="cofactor">
    <cofactor evidence="1">
        <name>Mg(2+)</name>
        <dbReference type="ChEBI" id="CHEBI:18420"/>
    </cofactor>
</comment>
<evidence type="ECO:0000256" key="18">
    <source>
        <dbReference type="ARBA" id="ARBA00066460"/>
    </source>
</evidence>
<feature type="region of interest" description="Disordered" evidence="24">
    <location>
        <begin position="361"/>
        <end position="448"/>
    </location>
</feature>
<feature type="region of interest" description="Disordered" evidence="24">
    <location>
        <begin position="266"/>
        <end position="335"/>
    </location>
</feature>
<dbReference type="Gene3D" id="3.20.20.60">
    <property type="entry name" value="Phosphoenolpyruvate-binding domains"/>
    <property type="match status" value="1"/>
</dbReference>
<dbReference type="InterPro" id="IPR036570">
    <property type="entry name" value="HORMA_dom_sf"/>
</dbReference>
<dbReference type="GO" id="GO:0106064">
    <property type="term" value="P:regulation of cobalamin metabolic process"/>
    <property type="evidence" value="ECO:0007669"/>
    <property type="project" value="UniProtKB-ARBA"/>
</dbReference>
<comment type="function">
    <text evidence="16">Mitochondrial citramalyl-CoA lyase indirectly involved in the vitamin B12 metabolism. Converts citramalyl-CoA into acetyl-CoA and pyruvate in the C5-dicarboxylate catabolism pathway. The C5-dicarboxylate catabolism pathway is required to detoxify itaconate, a vitamin B12-poisoning metabolite. Also acts as a malate synthase in vitro, converting glyoxylate and acetyl-CoA to malate. Also displays malyl-CoA thioesterase activity. Also acts as a beta-methylmalate synthase in vitro, by mediating conversion of glyoxylate and propionyl-CoA to beta-methylmalate. Also has very weak citramalate synthase activity in vitro.</text>
</comment>
<dbReference type="EMBL" id="LIAE01010258">
    <property type="protein sequence ID" value="PAV64430.1"/>
    <property type="molecule type" value="Genomic_DNA"/>
</dbReference>
<comment type="catalytic activity">
    <reaction evidence="13">
        <text>glyoxylate + acetyl-CoA + H2O = (S)-malate + CoA + H(+)</text>
        <dbReference type="Rhea" id="RHEA:18181"/>
        <dbReference type="ChEBI" id="CHEBI:15377"/>
        <dbReference type="ChEBI" id="CHEBI:15378"/>
        <dbReference type="ChEBI" id="CHEBI:15589"/>
        <dbReference type="ChEBI" id="CHEBI:36655"/>
        <dbReference type="ChEBI" id="CHEBI:57287"/>
        <dbReference type="ChEBI" id="CHEBI:57288"/>
        <dbReference type="EC" id="2.3.3.9"/>
    </reaction>
</comment>